<organism evidence="2 3">
    <name type="scientific">Selenomonas ruminis</name>
    <dbReference type="NCBI Taxonomy" id="2593411"/>
    <lineage>
        <taxon>Bacteria</taxon>
        <taxon>Bacillati</taxon>
        <taxon>Bacillota</taxon>
        <taxon>Negativicutes</taxon>
        <taxon>Selenomonadales</taxon>
        <taxon>Selenomonadaceae</taxon>
        <taxon>Selenomonas</taxon>
    </lineage>
</organism>
<dbReference type="Proteomes" id="UP000323646">
    <property type="component" value="Unassembled WGS sequence"/>
</dbReference>
<feature type="region of interest" description="Disordered" evidence="1">
    <location>
        <begin position="78"/>
        <end position="100"/>
    </location>
</feature>
<gene>
    <name evidence="2" type="ORF">FZ040_03935</name>
</gene>
<dbReference type="RefSeq" id="WP_149170819.1">
    <property type="nucleotide sequence ID" value="NZ_VTOY01000002.1"/>
</dbReference>
<comment type="caution">
    <text evidence="2">The sequence shown here is derived from an EMBL/GenBank/DDBJ whole genome shotgun (WGS) entry which is preliminary data.</text>
</comment>
<evidence type="ECO:0000313" key="3">
    <source>
        <dbReference type="Proteomes" id="UP000323646"/>
    </source>
</evidence>
<dbReference type="OrthoDB" id="1665688at2"/>
<evidence type="ECO:0000313" key="2">
    <source>
        <dbReference type="EMBL" id="TYZ23887.1"/>
    </source>
</evidence>
<proteinExistence type="predicted"/>
<keyword evidence="3" id="KW-1185">Reference proteome</keyword>
<dbReference type="AlphaFoldDB" id="A0A5D6W7B6"/>
<feature type="region of interest" description="Disordered" evidence="1">
    <location>
        <begin position="34"/>
        <end position="53"/>
    </location>
</feature>
<accession>A0A5D6W7B6</accession>
<reference evidence="2 3" key="1">
    <citation type="submission" date="2019-08" db="EMBL/GenBank/DDBJ databases">
        <title>Selenomonas sp. mPRGC5 and Selenomonas sp. mPRGC8 isolated from ruminal fluid of dairy goat (Capra hircus).</title>
        <authorList>
            <person name="Poothong S."/>
            <person name="Nuengjamnong C."/>
            <person name="Tanasupawat S."/>
        </authorList>
    </citation>
    <scope>NUCLEOTIDE SEQUENCE [LARGE SCALE GENOMIC DNA]</scope>
    <source>
        <strain evidence="3">mPRGC5</strain>
    </source>
</reference>
<dbReference type="EMBL" id="VTOY01000002">
    <property type="protein sequence ID" value="TYZ23887.1"/>
    <property type="molecule type" value="Genomic_DNA"/>
</dbReference>
<protein>
    <submittedName>
        <fullName evidence="2">Uncharacterized protein</fullName>
    </submittedName>
</protein>
<feature type="compositionally biased region" description="Basic and acidic residues" evidence="1">
    <location>
        <begin position="86"/>
        <end position="98"/>
    </location>
</feature>
<sequence>MNVQSDRRKWAALFVVVLLGSVSVLYAGNEETRVDRGTQEQNAPPEMLGRRGIRGADIQVAEEDIRNPFTALHETAAEDSQAAAVPREKKLTPEKMEASQRLPLPELPERQALPKVPGKPERSEELELCGIMQGRDGKVALLRLGSQTAVLSLGETFRDWMLIHMEEGMVILRKDWQDKYLYLRSY</sequence>
<evidence type="ECO:0000256" key="1">
    <source>
        <dbReference type="SAM" id="MobiDB-lite"/>
    </source>
</evidence>
<name>A0A5D6W7B6_9FIRM</name>